<organism evidence="1 2">
    <name type="scientific">Morella rubra</name>
    <name type="common">Chinese bayberry</name>
    <dbReference type="NCBI Taxonomy" id="262757"/>
    <lineage>
        <taxon>Eukaryota</taxon>
        <taxon>Viridiplantae</taxon>
        <taxon>Streptophyta</taxon>
        <taxon>Embryophyta</taxon>
        <taxon>Tracheophyta</taxon>
        <taxon>Spermatophyta</taxon>
        <taxon>Magnoliopsida</taxon>
        <taxon>eudicotyledons</taxon>
        <taxon>Gunneridae</taxon>
        <taxon>Pentapetalae</taxon>
        <taxon>rosids</taxon>
        <taxon>fabids</taxon>
        <taxon>Fagales</taxon>
        <taxon>Myricaceae</taxon>
        <taxon>Morella</taxon>
    </lineage>
</organism>
<comment type="caution">
    <text evidence="1">The sequence shown here is derived from an EMBL/GenBank/DDBJ whole genome shotgun (WGS) entry which is preliminary data.</text>
</comment>
<evidence type="ECO:0000313" key="2">
    <source>
        <dbReference type="Proteomes" id="UP000516437"/>
    </source>
</evidence>
<accession>A0A6A1WBH7</accession>
<name>A0A6A1WBH7_9ROSI</name>
<dbReference type="PANTHER" id="PTHR34569">
    <property type="entry name" value="EXPRESSED PROTEIN"/>
    <property type="match status" value="1"/>
</dbReference>
<keyword evidence="2" id="KW-1185">Reference proteome</keyword>
<dbReference type="EMBL" id="RXIC02000020">
    <property type="protein sequence ID" value="KAB1222634.1"/>
    <property type="molecule type" value="Genomic_DNA"/>
</dbReference>
<dbReference type="OrthoDB" id="1700296at2759"/>
<sequence>MESSIPESRKFALARKHQSRSFPRTVREDAAFASTANSNYTSLKDLVPPQSSIHWAPNTFSSSGGIRKQSADEIPISNILVQKAAWAYLQPTPAAFGTTLGSSNKCLLYRVWDRFVRPWVKSMSGHVFMTITRTLERLRESIHPAGHAGECH</sequence>
<gene>
    <name evidence="1" type="ORF">CJ030_MR2G010231</name>
</gene>
<reference evidence="1 2" key="1">
    <citation type="journal article" date="2019" name="Plant Biotechnol. J.">
        <title>The red bayberry genome and genetic basis of sex determination.</title>
        <authorList>
            <person name="Jia H.M."/>
            <person name="Jia H.J."/>
            <person name="Cai Q.L."/>
            <person name="Wang Y."/>
            <person name="Zhao H.B."/>
            <person name="Yang W.F."/>
            <person name="Wang G.Y."/>
            <person name="Li Y.H."/>
            <person name="Zhan D.L."/>
            <person name="Shen Y.T."/>
            <person name="Niu Q.F."/>
            <person name="Chang L."/>
            <person name="Qiu J."/>
            <person name="Zhao L."/>
            <person name="Xie H.B."/>
            <person name="Fu W.Y."/>
            <person name="Jin J."/>
            <person name="Li X.W."/>
            <person name="Jiao Y."/>
            <person name="Zhou C.C."/>
            <person name="Tu T."/>
            <person name="Chai C.Y."/>
            <person name="Gao J.L."/>
            <person name="Fan L.J."/>
            <person name="van de Weg E."/>
            <person name="Wang J.Y."/>
            <person name="Gao Z.S."/>
        </authorList>
    </citation>
    <scope>NUCLEOTIDE SEQUENCE [LARGE SCALE GENOMIC DNA]</scope>
    <source>
        <tissue evidence="1">Leaves</tissue>
    </source>
</reference>
<proteinExistence type="predicted"/>
<dbReference type="AlphaFoldDB" id="A0A6A1WBH7"/>
<evidence type="ECO:0000313" key="1">
    <source>
        <dbReference type="EMBL" id="KAB1222634.1"/>
    </source>
</evidence>
<dbReference type="PANTHER" id="PTHR34569:SF2">
    <property type="entry name" value="EXPRESSED PROTEIN"/>
    <property type="match status" value="1"/>
</dbReference>
<dbReference type="Proteomes" id="UP000516437">
    <property type="component" value="Chromosome 2"/>
</dbReference>
<protein>
    <submittedName>
        <fullName evidence="1">Uncharacterized protein</fullName>
    </submittedName>
</protein>